<gene>
    <name evidence="1" type="ORF">ACFP90_21550</name>
</gene>
<accession>A0ABW1ZR22</accession>
<dbReference type="RefSeq" id="WP_224612340.1">
    <property type="nucleotide sequence ID" value="NZ_JAIQXV010000026.1"/>
</dbReference>
<name>A0ABW1ZR22_9DEIO</name>
<organism evidence="1 2">
    <name type="scientific">Deinococcus multiflagellatus</name>
    <dbReference type="NCBI Taxonomy" id="1656887"/>
    <lineage>
        <taxon>Bacteria</taxon>
        <taxon>Thermotogati</taxon>
        <taxon>Deinococcota</taxon>
        <taxon>Deinococci</taxon>
        <taxon>Deinococcales</taxon>
        <taxon>Deinococcaceae</taxon>
        <taxon>Deinococcus</taxon>
    </lineage>
</organism>
<keyword evidence="2" id="KW-1185">Reference proteome</keyword>
<reference evidence="2" key="1">
    <citation type="journal article" date="2019" name="Int. J. Syst. Evol. Microbiol.">
        <title>The Global Catalogue of Microorganisms (GCM) 10K type strain sequencing project: providing services to taxonomists for standard genome sequencing and annotation.</title>
        <authorList>
            <consortium name="The Broad Institute Genomics Platform"/>
            <consortium name="The Broad Institute Genome Sequencing Center for Infectious Disease"/>
            <person name="Wu L."/>
            <person name="Ma J."/>
        </authorList>
    </citation>
    <scope>NUCLEOTIDE SEQUENCE [LARGE SCALE GENOMIC DNA]</scope>
    <source>
        <strain evidence="2">CCUG 63830</strain>
    </source>
</reference>
<dbReference type="Proteomes" id="UP001596317">
    <property type="component" value="Unassembled WGS sequence"/>
</dbReference>
<sequence length="270" mass="28394">MSRTVLMTPDVTLSVKPILLDDQDLHLSLSGGPTSPFRLACRILGDAVQPLPLTRRSARGALQSARPGTDIQRALRQGADVVVFEGEYEAAAFRVRAAHLHVQPDKVGATQGLADQRSPALTRRLSQVLLCLLDTLLPPAGTRVTLSSGEALDLQHVQGGGLLADHTALVLTVAAGLEEQVQGGVDAHQAVHLAQALWQDLPFEGEDTDADDTGARILFDPACRTLRAELFGDGIDLRLTDADRLTVACAVLGALTSPAVSAGRLSSAAA</sequence>
<proteinExistence type="predicted"/>
<comment type="caution">
    <text evidence="1">The sequence shown here is derived from an EMBL/GenBank/DDBJ whole genome shotgun (WGS) entry which is preliminary data.</text>
</comment>
<protein>
    <submittedName>
        <fullName evidence="1">Uncharacterized protein</fullName>
    </submittedName>
</protein>
<evidence type="ECO:0000313" key="2">
    <source>
        <dbReference type="Proteomes" id="UP001596317"/>
    </source>
</evidence>
<dbReference type="EMBL" id="JBHSWB010000002">
    <property type="protein sequence ID" value="MFC6662645.1"/>
    <property type="molecule type" value="Genomic_DNA"/>
</dbReference>
<evidence type="ECO:0000313" key="1">
    <source>
        <dbReference type="EMBL" id="MFC6662645.1"/>
    </source>
</evidence>